<comment type="caution">
    <text evidence="1">The sequence shown here is derived from an EMBL/GenBank/DDBJ whole genome shotgun (WGS) entry which is preliminary data.</text>
</comment>
<dbReference type="AlphaFoldDB" id="A0AAV7JZX8"/>
<dbReference type="Proteomes" id="UP001165289">
    <property type="component" value="Unassembled WGS sequence"/>
</dbReference>
<protein>
    <submittedName>
        <fullName evidence="1">Uncharacterized protein</fullName>
    </submittedName>
</protein>
<name>A0AAV7JZX8_9METZ</name>
<dbReference type="EMBL" id="JAKMXF010000222">
    <property type="protein sequence ID" value="KAI6654462.1"/>
    <property type="molecule type" value="Genomic_DNA"/>
</dbReference>
<proteinExistence type="predicted"/>
<accession>A0AAV7JZX8</accession>
<sequence length="99" mass="11363">MIRLLKHLGRAWTQGALPTAFQGIKVVNDAFNSITTYSPPRWTDGTDVVPYPEFFLNWILHFNRFRFSKNLIRLLTSNAMSGVTAHFIVLNCISICEFD</sequence>
<keyword evidence="2" id="KW-1185">Reference proteome</keyword>
<gene>
    <name evidence="1" type="ORF">LOD99_858</name>
</gene>
<reference evidence="1 2" key="1">
    <citation type="journal article" date="2023" name="BMC Biol.">
        <title>The compact genome of the sponge Oopsacas minuta (Hexactinellida) is lacking key metazoan core genes.</title>
        <authorList>
            <person name="Santini S."/>
            <person name="Schenkelaars Q."/>
            <person name="Jourda C."/>
            <person name="Duchesne M."/>
            <person name="Belahbib H."/>
            <person name="Rocher C."/>
            <person name="Selva M."/>
            <person name="Riesgo A."/>
            <person name="Vervoort M."/>
            <person name="Leys S.P."/>
            <person name="Kodjabachian L."/>
            <person name="Le Bivic A."/>
            <person name="Borchiellini C."/>
            <person name="Claverie J.M."/>
            <person name="Renard E."/>
        </authorList>
    </citation>
    <scope>NUCLEOTIDE SEQUENCE [LARGE SCALE GENOMIC DNA]</scope>
    <source>
        <strain evidence="1">SPO-2</strain>
    </source>
</reference>
<organism evidence="1 2">
    <name type="scientific">Oopsacas minuta</name>
    <dbReference type="NCBI Taxonomy" id="111878"/>
    <lineage>
        <taxon>Eukaryota</taxon>
        <taxon>Metazoa</taxon>
        <taxon>Porifera</taxon>
        <taxon>Hexactinellida</taxon>
        <taxon>Hexasterophora</taxon>
        <taxon>Lyssacinosida</taxon>
        <taxon>Leucopsacidae</taxon>
        <taxon>Oopsacas</taxon>
    </lineage>
</organism>
<evidence type="ECO:0000313" key="1">
    <source>
        <dbReference type="EMBL" id="KAI6654462.1"/>
    </source>
</evidence>
<evidence type="ECO:0000313" key="2">
    <source>
        <dbReference type="Proteomes" id="UP001165289"/>
    </source>
</evidence>